<evidence type="ECO:0000313" key="7">
    <source>
        <dbReference type="EMBL" id="OGH84903.1"/>
    </source>
</evidence>
<evidence type="ECO:0000256" key="4">
    <source>
        <dbReference type="ARBA" id="ARBA00035494"/>
    </source>
</evidence>
<evidence type="ECO:0000313" key="8">
    <source>
        <dbReference type="Proteomes" id="UP000178349"/>
    </source>
</evidence>
<sequence>MRHQKKNIKLGRTKAPRKALLRSLAESLVLHDGIVTTQAKAKALRTVVEPLVTKAKKNRPVDKEIINSVLYTGKAVKRLVEEIAPRYKDRQGGYTRIIKLGNRPSDGAPKVKIEFV</sequence>
<dbReference type="EMBL" id="MFQW01000058">
    <property type="protein sequence ID" value="OGH84903.1"/>
    <property type="molecule type" value="Genomic_DNA"/>
</dbReference>
<keyword evidence="2 5" id="KW-0689">Ribosomal protein</keyword>
<dbReference type="PANTHER" id="PTHR14413:SF16">
    <property type="entry name" value="LARGE RIBOSOMAL SUBUNIT PROTEIN BL17M"/>
    <property type="match status" value="1"/>
</dbReference>
<name>A0A1F6NMC8_9BACT</name>
<accession>A0A1F6NMC8</accession>
<dbReference type="SUPFAM" id="SSF64263">
    <property type="entry name" value="Prokaryotic ribosomal protein L17"/>
    <property type="match status" value="1"/>
</dbReference>
<gene>
    <name evidence="7" type="ORF">A2493_00530</name>
</gene>
<protein>
    <recommendedName>
        <fullName evidence="4 6">50S ribosomal protein L17</fullName>
    </recommendedName>
</protein>
<comment type="caution">
    <text evidence="7">The sequence shown here is derived from an EMBL/GenBank/DDBJ whole genome shotgun (WGS) entry which is preliminary data.</text>
</comment>
<dbReference type="InterPro" id="IPR047859">
    <property type="entry name" value="Ribosomal_bL17_CS"/>
</dbReference>
<comment type="similarity">
    <text evidence="1 5">Belongs to the bacterial ribosomal protein bL17 family.</text>
</comment>
<dbReference type="InterPro" id="IPR000456">
    <property type="entry name" value="Ribosomal_bL17"/>
</dbReference>
<dbReference type="GO" id="GO:0015934">
    <property type="term" value="C:large ribosomal subunit"/>
    <property type="evidence" value="ECO:0007669"/>
    <property type="project" value="TreeGrafter"/>
</dbReference>
<evidence type="ECO:0000256" key="1">
    <source>
        <dbReference type="ARBA" id="ARBA00008777"/>
    </source>
</evidence>
<dbReference type="Gene3D" id="3.90.1030.10">
    <property type="entry name" value="Ribosomal protein L17"/>
    <property type="match status" value="1"/>
</dbReference>
<evidence type="ECO:0000256" key="2">
    <source>
        <dbReference type="ARBA" id="ARBA00022980"/>
    </source>
</evidence>
<dbReference type="NCBIfam" id="TIGR00059">
    <property type="entry name" value="L17"/>
    <property type="match status" value="1"/>
</dbReference>
<organism evidence="7 8">
    <name type="scientific">Candidatus Magasanikbacteria bacterium RIFOXYC12_FULL_33_11</name>
    <dbReference type="NCBI Taxonomy" id="1798701"/>
    <lineage>
        <taxon>Bacteria</taxon>
        <taxon>Candidatus Magasanikiibacteriota</taxon>
    </lineage>
</organism>
<keyword evidence="3 5" id="KW-0687">Ribonucleoprotein</keyword>
<evidence type="ECO:0000256" key="3">
    <source>
        <dbReference type="ARBA" id="ARBA00023274"/>
    </source>
</evidence>
<dbReference type="InterPro" id="IPR036373">
    <property type="entry name" value="Ribosomal_bL17_sf"/>
</dbReference>
<dbReference type="GO" id="GO:0003735">
    <property type="term" value="F:structural constituent of ribosome"/>
    <property type="evidence" value="ECO:0007669"/>
    <property type="project" value="InterPro"/>
</dbReference>
<dbReference type="PANTHER" id="PTHR14413">
    <property type="entry name" value="RIBOSOMAL PROTEIN L17"/>
    <property type="match status" value="1"/>
</dbReference>
<dbReference type="AlphaFoldDB" id="A0A1F6NMC8"/>
<dbReference type="PROSITE" id="PS01167">
    <property type="entry name" value="RIBOSOMAL_L17"/>
    <property type="match status" value="1"/>
</dbReference>
<proteinExistence type="inferred from homology"/>
<reference evidence="7 8" key="1">
    <citation type="journal article" date="2016" name="Nat. Commun.">
        <title>Thousands of microbial genomes shed light on interconnected biogeochemical processes in an aquifer system.</title>
        <authorList>
            <person name="Anantharaman K."/>
            <person name="Brown C.T."/>
            <person name="Hug L.A."/>
            <person name="Sharon I."/>
            <person name="Castelle C.J."/>
            <person name="Probst A.J."/>
            <person name="Thomas B.C."/>
            <person name="Singh A."/>
            <person name="Wilkins M.J."/>
            <person name="Karaoz U."/>
            <person name="Brodie E.L."/>
            <person name="Williams K.H."/>
            <person name="Hubbard S.S."/>
            <person name="Banfield J.F."/>
        </authorList>
    </citation>
    <scope>NUCLEOTIDE SEQUENCE [LARGE SCALE GENOMIC DNA]</scope>
</reference>
<evidence type="ECO:0000256" key="5">
    <source>
        <dbReference type="RuleBase" id="RU000660"/>
    </source>
</evidence>
<dbReference type="Proteomes" id="UP000178349">
    <property type="component" value="Unassembled WGS sequence"/>
</dbReference>
<evidence type="ECO:0000256" key="6">
    <source>
        <dbReference type="RuleBase" id="RU000661"/>
    </source>
</evidence>
<dbReference type="GO" id="GO:0006412">
    <property type="term" value="P:translation"/>
    <property type="evidence" value="ECO:0007669"/>
    <property type="project" value="InterPro"/>
</dbReference>
<dbReference type="Pfam" id="PF01196">
    <property type="entry name" value="Ribosomal_L17"/>
    <property type="match status" value="1"/>
</dbReference>